<feature type="domain" description="Ras-associating" evidence="3">
    <location>
        <begin position="1"/>
        <end position="82"/>
    </location>
</feature>
<dbReference type="PANTHER" id="PTHR15286:SF11">
    <property type="entry name" value="RAS ASSOCIATION DOMAIN-CONTAINING PROTEIN 7"/>
    <property type="match status" value="1"/>
</dbReference>
<accession>A0AAV1EMH0</accession>
<evidence type="ECO:0000313" key="4">
    <source>
        <dbReference type="EMBL" id="CAJ1049920.1"/>
    </source>
</evidence>
<organism evidence="4 5">
    <name type="scientific">Xyrichtys novacula</name>
    <name type="common">Pearly razorfish</name>
    <name type="synonym">Hemipteronotus novacula</name>
    <dbReference type="NCBI Taxonomy" id="13765"/>
    <lineage>
        <taxon>Eukaryota</taxon>
        <taxon>Metazoa</taxon>
        <taxon>Chordata</taxon>
        <taxon>Craniata</taxon>
        <taxon>Vertebrata</taxon>
        <taxon>Euteleostomi</taxon>
        <taxon>Actinopterygii</taxon>
        <taxon>Neopterygii</taxon>
        <taxon>Teleostei</taxon>
        <taxon>Neoteleostei</taxon>
        <taxon>Acanthomorphata</taxon>
        <taxon>Eupercaria</taxon>
        <taxon>Labriformes</taxon>
        <taxon>Labridae</taxon>
        <taxon>Xyrichtys</taxon>
    </lineage>
</organism>
<dbReference type="InterPro" id="IPR000159">
    <property type="entry name" value="RA_dom"/>
</dbReference>
<sequence>MELRVWVEGVVRVVCGLSVNTSCQDVVIALAQSIGQTGRYILILKLQGTERQLVANDCPLQLLSQLGQQAAEVQFVLRRTGPSLSDGQNTPNKEKGVPLHRPAEPAHSRSLAPHKALTSNLGPSTNHRKTKPNKAWSTSPRASPEPRASPVSFLDPVSSSFSKEEVFRQILQQQRKLEDLKIQLQDLEKETEVMERQTTCASVSSLDPVSEKELEELEQRLSLNQAELMHSEDWERQLQEEIDKERDMHRRLHEIQLSMDDHSFQISELHAHSTSLEQDLKLTAHRQSSQTGPQQLDEALRPLKQELHHRLQQEKEMDARLSETQRELQATDEQLQDKQELIEELNKELRQCKLQQFIQQTGGPHADQTNSLQTSEVYLRNAGIME</sequence>
<dbReference type="SUPFAM" id="SSF54236">
    <property type="entry name" value="Ubiquitin-like"/>
    <property type="match status" value="1"/>
</dbReference>
<feature type="coiled-coil region" evidence="1">
    <location>
        <begin position="163"/>
        <end position="197"/>
    </location>
</feature>
<keyword evidence="1" id="KW-0175">Coiled coil</keyword>
<reference evidence="4" key="1">
    <citation type="submission" date="2023-08" db="EMBL/GenBank/DDBJ databases">
        <authorList>
            <person name="Alioto T."/>
            <person name="Alioto T."/>
            <person name="Gomez Garrido J."/>
        </authorList>
    </citation>
    <scope>NUCLEOTIDE SEQUENCE</scope>
</reference>
<feature type="compositionally biased region" description="Low complexity" evidence="2">
    <location>
        <begin position="137"/>
        <end position="150"/>
    </location>
</feature>
<feature type="compositionally biased region" description="Polar residues" evidence="2">
    <location>
        <begin position="82"/>
        <end position="91"/>
    </location>
</feature>
<feature type="region of interest" description="Disordered" evidence="2">
    <location>
        <begin position="81"/>
        <end position="151"/>
    </location>
</feature>
<evidence type="ECO:0000313" key="5">
    <source>
        <dbReference type="Proteomes" id="UP001178508"/>
    </source>
</evidence>
<dbReference type="GO" id="GO:0007165">
    <property type="term" value="P:signal transduction"/>
    <property type="evidence" value="ECO:0007669"/>
    <property type="project" value="InterPro"/>
</dbReference>
<dbReference type="Gene3D" id="3.10.20.90">
    <property type="entry name" value="Phosphatidylinositol 3-kinase Catalytic Subunit, Chain A, domain 1"/>
    <property type="match status" value="1"/>
</dbReference>
<evidence type="ECO:0000256" key="2">
    <source>
        <dbReference type="SAM" id="MobiDB-lite"/>
    </source>
</evidence>
<dbReference type="PROSITE" id="PS50200">
    <property type="entry name" value="RA"/>
    <property type="match status" value="1"/>
</dbReference>
<proteinExistence type="predicted"/>
<evidence type="ECO:0000256" key="1">
    <source>
        <dbReference type="SAM" id="Coils"/>
    </source>
</evidence>
<feature type="compositionally biased region" description="Basic and acidic residues" evidence="2">
    <location>
        <begin position="92"/>
        <end position="107"/>
    </location>
</feature>
<feature type="coiled-coil region" evidence="1">
    <location>
        <begin position="314"/>
        <end position="355"/>
    </location>
</feature>
<dbReference type="AlphaFoldDB" id="A0AAV1EMH0"/>
<evidence type="ECO:0000259" key="3">
    <source>
        <dbReference type="PROSITE" id="PS50200"/>
    </source>
</evidence>
<gene>
    <name evidence="4" type="ORF">XNOV1_A028256</name>
</gene>
<dbReference type="EMBL" id="OY660864">
    <property type="protein sequence ID" value="CAJ1049920.1"/>
    <property type="molecule type" value="Genomic_DNA"/>
</dbReference>
<keyword evidence="5" id="KW-1185">Reference proteome</keyword>
<dbReference type="Pfam" id="PF00788">
    <property type="entry name" value="RA"/>
    <property type="match status" value="1"/>
</dbReference>
<name>A0AAV1EMH0_XYRNO</name>
<dbReference type="PANTHER" id="PTHR15286">
    <property type="entry name" value="RAS-ASSOCIATING DOMAIN CONTAINING PROTEIN"/>
    <property type="match status" value="1"/>
</dbReference>
<dbReference type="InterPro" id="IPR033593">
    <property type="entry name" value="N-RASSF"/>
</dbReference>
<dbReference type="InterPro" id="IPR029071">
    <property type="entry name" value="Ubiquitin-like_domsf"/>
</dbReference>
<dbReference type="SMART" id="SM00314">
    <property type="entry name" value="RA"/>
    <property type="match status" value="1"/>
</dbReference>
<protein>
    <submittedName>
        <fullName evidence="4">Ras association domain-containing protein 7-like isoform X1</fullName>
    </submittedName>
</protein>
<dbReference type="Proteomes" id="UP001178508">
    <property type="component" value="Chromosome 1"/>
</dbReference>